<dbReference type="Pfam" id="PF00001">
    <property type="entry name" value="7tm_1"/>
    <property type="match status" value="1"/>
</dbReference>
<dbReference type="PRINTS" id="PR00237">
    <property type="entry name" value="GPCRRHODOPSN"/>
</dbReference>
<comment type="similarity">
    <text evidence="8">Belongs to the G-protein coupled receptor 1 family.</text>
</comment>
<evidence type="ECO:0000256" key="6">
    <source>
        <dbReference type="ARBA" id="ARBA00023170"/>
    </source>
</evidence>
<dbReference type="PANTHER" id="PTHR24238:SF47">
    <property type="entry name" value="ECDYSTEROIDS_DOPAMINE RECEPTOR-RELATED"/>
    <property type="match status" value="1"/>
</dbReference>
<accession>A0ABY7F1G8</accession>
<evidence type="ECO:0000256" key="8">
    <source>
        <dbReference type="RuleBase" id="RU000688"/>
    </source>
</evidence>
<feature type="transmembrane region" description="Helical" evidence="9">
    <location>
        <begin position="211"/>
        <end position="233"/>
    </location>
</feature>
<dbReference type="PANTHER" id="PTHR24238">
    <property type="entry name" value="G-PROTEIN COUPLED RECEPTOR"/>
    <property type="match status" value="1"/>
</dbReference>
<keyword evidence="12" id="KW-1185">Reference proteome</keyword>
<keyword evidence="3 9" id="KW-1133">Transmembrane helix</keyword>
<evidence type="ECO:0000256" key="2">
    <source>
        <dbReference type="ARBA" id="ARBA00022692"/>
    </source>
</evidence>
<dbReference type="Gene3D" id="1.20.1070.10">
    <property type="entry name" value="Rhodopsin 7-helix transmembrane proteins"/>
    <property type="match status" value="1"/>
</dbReference>
<dbReference type="InterPro" id="IPR000276">
    <property type="entry name" value="GPCR_Rhodpsn"/>
</dbReference>
<keyword evidence="4 8" id="KW-0297">G-protein coupled receptor</keyword>
<dbReference type="EMBL" id="CP111021">
    <property type="protein sequence ID" value="WAR16042.1"/>
    <property type="molecule type" value="Genomic_DNA"/>
</dbReference>
<evidence type="ECO:0000256" key="1">
    <source>
        <dbReference type="ARBA" id="ARBA00004141"/>
    </source>
</evidence>
<dbReference type="InterPro" id="IPR017452">
    <property type="entry name" value="GPCR_Rhodpsn_7TM"/>
</dbReference>
<evidence type="ECO:0000256" key="3">
    <source>
        <dbReference type="ARBA" id="ARBA00022989"/>
    </source>
</evidence>
<keyword evidence="5 9" id="KW-0472">Membrane</keyword>
<name>A0ABY7F1G8_MYAAR</name>
<dbReference type="PROSITE" id="PS50262">
    <property type="entry name" value="G_PROTEIN_RECEP_F1_2"/>
    <property type="match status" value="1"/>
</dbReference>
<evidence type="ECO:0000256" key="5">
    <source>
        <dbReference type="ARBA" id="ARBA00023136"/>
    </source>
</evidence>
<feature type="domain" description="G-protein coupled receptors family 1 profile" evidence="10">
    <location>
        <begin position="50"/>
        <end position="371"/>
    </location>
</feature>
<dbReference type="SUPFAM" id="SSF81321">
    <property type="entry name" value="Family A G protein-coupled receptor-like"/>
    <property type="match status" value="1"/>
</dbReference>
<evidence type="ECO:0000313" key="12">
    <source>
        <dbReference type="Proteomes" id="UP001164746"/>
    </source>
</evidence>
<feature type="transmembrane region" description="Helical" evidence="9">
    <location>
        <begin position="107"/>
        <end position="132"/>
    </location>
</feature>
<feature type="transmembrane region" description="Helical" evidence="9">
    <location>
        <begin position="152"/>
        <end position="173"/>
    </location>
</feature>
<gene>
    <name evidence="11" type="ORF">MAR_030636</name>
</gene>
<evidence type="ECO:0000256" key="7">
    <source>
        <dbReference type="ARBA" id="ARBA00023224"/>
    </source>
</evidence>
<feature type="non-terminal residue" evidence="11">
    <location>
        <position position="401"/>
    </location>
</feature>
<dbReference type="CDD" id="cd00637">
    <property type="entry name" value="7tm_classA_rhodopsin-like"/>
    <property type="match status" value="1"/>
</dbReference>
<evidence type="ECO:0000259" key="10">
    <source>
        <dbReference type="PROSITE" id="PS50262"/>
    </source>
</evidence>
<organism evidence="11 12">
    <name type="scientific">Mya arenaria</name>
    <name type="common">Soft-shell clam</name>
    <dbReference type="NCBI Taxonomy" id="6604"/>
    <lineage>
        <taxon>Eukaryota</taxon>
        <taxon>Metazoa</taxon>
        <taxon>Spiralia</taxon>
        <taxon>Lophotrochozoa</taxon>
        <taxon>Mollusca</taxon>
        <taxon>Bivalvia</taxon>
        <taxon>Autobranchia</taxon>
        <taxon>Heteroconchia</taxon>
        <taxon>Euheterodonta</taxon>
        <taxon>Imparidentia</taxon>
        <taxon>Neoheterodontei</taxon>
        <taxon>Myida</taxon>
        <taxon>Myoidea</taxon>
        <taxon>Myidae</taxon>
        <taxon>Mya</taxon>
    </lineage>
</organism>
<evidence type="ECO:0000313" key="11">
    <source>
        <dbReference type="EMBL" id="WAR16042.1"/>
    </source>
</evidence>
<reference evidence="11" key="1">
    <citation type="submission" date="2022-11" db="EMBL/GenBank/DDBJ databases">
        <title>Centuries of genome instability and evolution in soft-shell clam transmissible cancer (bioRxiv).</title>
        <authorList>
            <person name="Hart S.F.M."/>
            <person name="Yonemitsu M.A."/>
            <person name="Giersch R.M."/>
            <person name="Beal B.F."/>
            <person name="Arriagada G."/>
            <person name="Davis B.W."/>
            <person name="Ostrander E.A."/>
            <person name="Goff S.P."/>
            <person name="Metzger M.J."/>
        </authorList>
    </citation>
    <scope>NUCLEOTIDE SEQUENCE</scope>
    <source>
        <strain evidence="11">MELC-2E11</strain>
        <tissue evidence="11">Siphon/mantle</tissue>
    </source>
</reference>
<feature type="transmembrane region" description="Helical" evidence="9">
    <location>
        <begin position="351"/>
        <end position="373"/>
    </location>
</feature>
<comment type="subcellular location">
    <subcellularLocation>
        <location evidence="1">Membrane</location>
        <topology evidence="1">Multi-pass membrane protein</topology>
    </subcellularLocation>
</comment>
<feature type="transmembrane region" description="Helical" evidence="9">
    <location>
        <begin position="32"/>
        <end position="57"/>
    </location>
</feature>
<protein>
    <submittedName>
        <fullName evidence="11">TLR1-like protein</fullName>
    </submittedName>
</protein>
<dbReference type="Proteomes" id="UP001164746">
    <property type="component" value="Chromosome 10"/>
</dbReference>
<evidence type="ECO:0000256" key="9">
    <source>
        <dbReference type="SAM" id="Phobius"/>
    </source>
</evidence>
<sequence length="401" mass="46043">TPGRNLSRYDGNNTIITDGPFFDQMNKEQMEIFIYPFVLVIIYMVVGFIGNSIVIYIFTAKWKLTKTTVFILTLAGVDLMSCLINMPTEAAILWNPISFDNDIICKISRFTTFIASVSSSFVLVAISIDRYLMVCRPFLGRELDVKYAKKTCFVAVLLGLVTTWPSLIFYGTFTYHDKVVNSYTNELVTIETKTCLISNFYVENYKLPAGFYFFLFGGHVIMFVILTMLYLLIGRSLFMSTDGGKVTQEKRHSLKYFGLSIVSAFTGTVPNSPNDNRDKSQSVESRARLNRIIADELRHSEVKEFSLRSNTLMMRMVTIAFVISFFPYLVIVTLRYSNPDIPNKLGIAEQIAYHVFLRTYFINSMINPFIYGFMNMEFRAKLKELFCAFCTKYSFRSPVNM</sequence>
<keyword evidence="2 8" id="KW-0812">Transmembrane</keyword>
<evidence type="ECO:0000256" key="4">
    <source>
        <dbReference type="ARBA" id="ARBA00023040"/>
    </source>
</evidence>
<feature type="transmembrane region" description="Helical" evidence="9">
    <location>
        <begin position="312"/>
        <end position="331"/>
    </location>
</feature>
<feature type="transmembrane region" description="Helical" evidence="9">
    <location>
        <begin position="69"/>
        <end position="87"/>
    </location>
</feature>
<dbReference type="PROSITE" id="PS00237">
    <property type="entry name" value="G_PROTEIN_RECEP_F1_1"/>
    <property type="match status" value="1"/>
</dbReference>
<proteinExistence type="inferred from homology"/>
<keyword evidence="7 8" id="KW-0807">Transducer</keyword>
<keyword evidence="6 8" id="KW-0675">Receptor</keyword>